<sequence length="168" mass="20092">MIEIDTIMIKNISKDKILKDAYDLSFPRRVGSEGNLKARELLVSKIAELEYIPHFQNFTYSYLFRSFIFNIIRMIYILGIIGLLILYFPFTQERIIWILIPGTLIIVLLLIEFSYYQEISQFSLINWEKFKQKKLIRNGKNIFTIKSNESRLIFSDELNEFQLNFEKK</sequence>
<reference evidence="2" key="1">
    <citation type="journal article" date="2014" name="Front. Microbiol.">
        <title>High frequency of phylogenetically diverse reductive dehalogenase-homologous genes in deep subseafloor sedimentary metagenomes.</title>
        <authorList>
            <person name="Kawai M."/>
            <person name="Futagami T."/>
            <person name="Toyoda A."/>
            <person name="Takaki Y."/>
            <person name="Nishi S."/>
            <person name="Hori S."/>
            <person name="Arai W."/>
            <person name="Tsubouchi T."/>
            <person name="Morono Y."/>
            <person name="Uchiyama I."/>
            <person name="Ito T."/>
            <person name="Fujiyama A."/>
            <person name="Inagaki F."/>
            <person name="Takami H."/>
        </authorList>
    </citation>
    <scope>NUCLEOTIDE SEQUENCE</scope>
    <source>
        <strain evidence="2">Expedition CK06-06</strain>
    </source>
</reference>
<dbReference type="EMBL" id="BARV01030489">
    <property type="protein sequence ID" value="GAI41954.1"/>
    <property type="molecule type" value="Genomic_DNA"/>
</dbReference>
<feature type="transmembrane region" description="Helical" evidence="1">
    <location>
        <begin position="67"/>
        <end position="89"/>
    </location>
</feature>
<accession>X1QFC3</accession>
<proteinExistence type="predicted"/>
<protein>
    <submittedName>
        <fullName evidence="2">Uncharacterized protein</fullName>
    </submittedName>
</protein>
<name>X1QFC3_9ZZZZ</name>
<dbReference type="AlphaFoldDB" id="X1QFC3"/>
<gene>
    <name evidence="2" type="ORF">S06H3_48424</name>
</gene>
<keyword evidence="1" id="KW-0812">Transmembrane</keyword>
<feature type="non-terminal residue" evidence="2">
    <location>
        <position position="168"/>
    </location>
</feature>
<feature type="transmembrane region" description="Helical" evidence="1">
    <location>
        <begin position="95"/>
        <end position="116"/>
    </location>
</feature>
<keyword evidence="1" id="KW-1133">Transmembrane helix</keyword>
<keyword evidence="1" id="KW-0472">Membrane</keyword>
<organism evidence="2">
    <name type="scientific">marine sediment metagenome</name>
    <dbReference type="NCBI Taxonomy" id="412755"/>
    <lineage>
        <taxon>unclassified sequences</taxon>
        <taxon>metagenomes</taxon>
        <taxon>ecological metagenomes</taxon>
    </lineage>
</organism>
<evidence type="ECO:0000313" key="2">
    <source>
        <dbReference type="EMBL" id="GAI41954.1"/>
    </source>
</evidence>
<evidence type="ECO:0000256" key="1">
    <source>
        <dbReference type="SAM" id="Phobius"/>
    </source>
</evidence>
<comment type="caution">
    <text evidence="2">The sequence shown here is derived from an EMBL/GenBank/DDBJ whole genome shotgun (WGS) entry which is preliminary data.</text>
</comment>